<feature type="domain" description="U3 small nucleolar RNA-associated protein 20" evidence="3">
    <location>
        <begin position="1677"/>
        <end position="1899"/>
    </location>
</feature>
<dbReference type="Pfam" id="PF23099">
    <property type="entry name" value="UTP20_C"/>
    <property type="match status" value="1"/>
</dbReference>
<dbReference type="InterPro" id="IPR046523">
    <property type="entry name" value="UTP20_dom"/>
</dbReference>
<dbReference type="InterPro" id="IPR052575">
    <property type="entry name" value="SSU_processome_comp_20"/>
</dbReference>
<evidence type="ECO:0008006" key="7">
    <source>
        <dbReference type="Google" id="ProtNLM"/>
    </source>
</evidence>
<comment type="caution">
    <text evidence="5">The sequence shown here is derived from an EMBL/GenBank/DDBJ whole genome shotgun (WGS) entry which is preliminary data.</text>
</comment>
<dbReference type="PANTHER" id="PTHR17695">
    <property type="entry name" value="SMALL SUBUNIT PROCESSOME COMPONENT 20 HOMOLOG"/>
    <property type="match status" value="1"/>
</dbReference>
<feature type="compositionally biased region" description="Basic residues" evidence="1">
    <location>
        <begin position="2577"/>
        <end position="2596"/>
    </location>
</feature>
<protein>
    <recommendedName>
        <fullName evidence="7">U3 small nucleolar RNA-associated protein 20</fullName>
    </recommendedName>
</protein>
<evidence type="ECO:0000256" key="1">
    <source>
        <dbReference type="SAM" id="MobiDB-lite"/>
    </source>
</evidence>
<keyword evidence="6" id="KW-1185">Reference proteome</keyword>
<feature type="domain" description="U3 small nucleolar RNA-associated protein 20 C-terminal" evidence="4">
    <location>
        <begin position="2385"/>
        <end position="2593"/>
    </location>
</feature>
<evidence type="ECO:0000313" key="5">
    <source>
        <dbReference type="EMBL" id="KAK1920811.1"/>
    </source>
</evidence>
<dbReference type="Proteomes" id="UP001182556">
    <property type="component" value="Unassembled WGS sequence"/>
</dbReference>
<reference evidence="5" key="1">
    <citation type="submission" date="2023-02" db="EMBL/GenBank/DDBJ databases">
        <title>Identification and recombinant expression of a fungal hydrolase from Papiliotrema laurentii that hydrolyzes apple cutin and clears colloidal polyester polyurethane.</title>
        <authorList>
            <consortium name="DOE Joint Genome Institute"/>
            <person name="Roman V.A."/>
            <person name="Bojanowski C."/>
            <person name="Crable B.R."/>
            <person name="Wagner D.N."/>
            <person name="Hung C.S."/>
            <person name="Nadeau L.J."/>
            <person name="Schratz L."/>
            <person name="Haridas S."/>
            <person name="Pangilinan J."/>
            <person name="Lipzen A."/>
            <person name="Na H."/>
            <person name="Yan M."/>
            <person name="Ng V."/>
            <person name="Grigoriev I.V."/>
            <person name="Spatafora J.W."/>
            <person name="Barlow D."/>
            <person name="Biffinger J."/>
            <person name="Kelley-Loughnane N."/>
            <person name="Varaljay V.A."/>
            <person name="Crookes-Goodson W.J."/>
        </authorList>
    </citation>
    <scope>NUCLEOTIDE SEQUENCE</scope>
    <source>
        <strain evidence="5">5307AH</strain>
    </source>
</reference>
<feature type="compositionally biased region" description="Basic and acidic residues" evidence="1">
    <location>
        <begin position="2549"/>
        <end position="2576"/>
    </location>
</feature>
<dbReference type="GO" id="GO:0030686">
    <property type="term" value="C:90S preribosome"/>
    <property type="evidence" value="ECO:0007669"/>
    <property type="project" value="TreeGrafter"/>
</dbReference>
<dbReference type="InterPro" id="IPR057525">
    <property type="entry name" value="UTP20_C"/>
</dbReference>
<evidence type="ECO:0000259" key="4">
    <source>
        <dbReference type="Pfam" id="PF23099"/>
    </source>
</evidence>
<evidence type="ECO:0000259" key="3">
    <source>
        <dbReference type="Pfam" id="PF20416"/>
    </source>
</evidence>
<feature type="domain" description="U3 small nucleolar RNA-associated protein 20 N-terminal" evidence="2">
    <location>
        <begin position="876"/>
        <end position="1469"/>
    </location>
</feature>
<dbReference type="Pfam" id="PF07539">
    <property type="entry name" value="UTP20_N"/>
    <property type="match status" value="1"/>
</dbReference>
<accession>A0AAD9CXA7</accession>
<dbReference type="PANTHER" id="PTHR17695:SF11">
    <property type="entry name" value="SMALL SUBUNIT PROCESSOME COMPONENT 20 HOMOLOG"/>
    <property type="match status" value="1"/>
</dbReference>
<feature type="region of interest" description="Disordered" evidence="1">
    <location>
        <begin position="2549"/>
        <end position="2596"/>
    </location>
</feature>
<dbReference type="InterPro" id="IPR011430">
    <property type="entry name" value="UTP20_N"/>
</dbReference>
<evidence type="ECO:0000259" key="2">
    <source>
        <dbReference type="Pfam" id="PF07539"/>
    </source>
</evidence>
<proteinExistence type="predicted"/>
<dbReference type="SUPFAM" id="SSF48371">
    <property type="entry name" value="ARM repeat"/>
    <property type="match status" value="3"/>
</dbReference>
<dbReference type="Pfam" id="PF20416">
    <property type="entry name" value="UTP20"/>
    <property type="match status" value="1"/>
</dbReference>
<dbReference type="EMBL" id="JAODAN010000012">
    <property type="protein sequence ID" value="KAK1920811.1"/>
    <property type="molecule type" value="Genomic_DNA"/>
</dbReference>
<gene>
    <name evidence="5" type="ORF">DB88DRAFT_443879</name>
</gene>
<sequence>MAEPPQKRFRYETYTQQINNIAVDTGKTKPLEWQDDDQAGPSAVQITPFTSELDRLAQLDLTLPFQDLQRTLQPLTSTLPITLLNLPAISSAFHDFYARLTNGQDLVHSGLDSALQLHRAIFETTLGEAIPYTSQAVEDITRVAALRALEPSIVERAYSTLSLILRSVASPLLKPDPASQTALRASWLAIRPYLSVDHKRYVRRCVADAWIGVVRKARGDALKRLCKLLLEDDGQGMEAVWAHSLRGTSGQLHSRALPIFEMLLDDLTTAPTPEKTSTMSKVVTALVHHTTSSTITPIVEAILQRIDVPSADWAALTAILRLLSTALFTRKGKRYPESLLKPTMLKLAELFPALDNGKDDQAEWRHALLRAVVASLIAGKLSQWLSPGVSVIERFWDAISAEERFAFVNALIKLKWPGVEQFIIPHIARTVLPSLSSEPLHALVLLNNLAEAGYLTGSLYNVQGGRWRQSLVSALSALLDTTISTGFEQVGDRRVLGQILHLLTSLATEGPQFAGSVAGVVRQLVGRASSSDAMMERWAQEGAWNDSHLLAEAMAVLDSFSHSAEAEVKAGVYDKLHGISAQWSWNREVLAQVAKLVELWAVEIRSSGWSVDHLYPNLLSADSSLRLSTLRILATINASEESSTSNQTRSGDIWQMCLQIESTEMSLKNVRERTTQIARLSRLLSGLSTSISAPVIDQVISYLLSQLKVNFRPLYAETIQAFASIGQQHGENLWEAVWAELQKVSKADNALLMDIGQSRPDWANARAPPKAAPEEEEDEAEYRCHNAEKMISAVGESWQLSSGDQALDYAEIASQLSTDRLDVINYEAQLLGTLSAISLIAEKHTRSLVPAFFAIADQLENGDEGTLSTHLSTRQRQQRTANWMELFAKFVNPKAAFRSEELHALQLRILSKGDAKLQGLAVSCLMTYKSPKLLPYQDNLRNLLEESKFRDELARFALGTDSEAINEGHRDEIIPVTIRLLYGILTARRGRSSSSGLAARKRAVLTALSGCSSDELGVLIDLMLEPFEGQDGEANETAGRQQLGYLSLLADVLKHLAPQTKPHWTRMIKATIQLIQKAQVQIEKEARDVVEDEKDEPEEEEDIEEETGKGAAPVRHVRSTGIKRLVQFLRAPVDFSFEPYLSEIFAVVISPRLARLDVENTQAPSGVLDLIAAIAALPEDAPALIKSDDRTLPQTFACLNAVKVKPSVIGRVFDIVESLLERDTPDILLHHIRPFLDNVIRYVEARTHTSNDDLMRRLLTILSRISVIVTDGQQAQQLATLLCPMLRQAGKQQPEKMKIHVLETLRRLFVISPDFSDASSEFFNRSYDLLSNLLQTVFLPSTRRAVIGALETFTDTDPSLATTIKLASDLNAYSAKRLDEPDFDRRLTAFATINDAEQADLPQNLREWAPLLRSALFFIKDPEELSIRTNSASLLKRFIDLVGIADEGPFVDAVHHIILPGLRQALRSRLELVRSEALIVIAHAVKVCEGISAMSEMRPLLGDEEETNFFVNISHIQVHRRARALRRLRDVASENTIRETTIVNIFLPVLEHIIAGATEVTDHHFVNEAILTVGALSGKLRWGRYNGVLSRYLKLGNVKSPQQKLYIRTVSAIIDHFHFDLLGEATAVDVDDENAAEAVLADEEEGDSEAVQGEIKRISEIVLNRLLPTLSKFVSQKDENDDSIRIPLALPTVKLARQLPLETASNEIIRVITIIASILRSKDQDTRDIARDTMGKIAVFLGPEWLDKILAELQTALQRGPQKHIAAVTTHSILVLATTEAADRFCDLDDAVNSAIRISAEVVWGESGKDAADEGYKTKMREVRGATSRGFDTFQLLSRLVSPAKISVILAPIREVMHASQAVKTMIQVDEALRRVALGLNANTRVQPEDVLTLCYSLISGNSAYLKPKRKAAPTSQAADAYRVQMKRDKKNEDDFYHLNAHKFVTFGLDLFVTAFRRGKFDFDNVDILSRLGPLVNAVGNTLYSPTSSVLLLGLKASAAVARCPVPQVDEALPAFVSNIFKIIKQQGGTAETDISQTALKTLAVILRDCKASTLSDTQLRYLLDVISPDLEETDRQASIFAILRAVVSRRFVVPEIYDLMGSVSSIMVTSQSTHVQDQCRGVLMAFLLDYPQGKGRIKSQMTFLAQNLDYVYESGRVSVMEFLNSVFIKFTDELIADYADLFFVALTAVIANDEVEKCRTMAGALLKTLFGRLEASRVEKTVSVLKSWIDARGSNPALAGASLAVLGILADSSSVEETAIAQLMEAIGPVISESAAALAEAESGDSAFAAGELDYTVPHHALAALSKGLKSVSSASEAIEWDDVIAHLLFPHDWVRLGAARAIGAVLSSSPDVLDDGECLDIARKSCILLQGSRNADGEMITVDAKLADQLVKLLWNLAKRWSAKEEVAAVNGHADEHEADEDAMPARGGSLSWLMSRMSFVARHIIVHRPSPNAIDYSSTHWTAPLMSILRFFAGVMEHLEVAKAKRFMLHVLSPVYRVLDEGGDLSAETSQQIADDLKLLATEVRDFVQSKVGTTDFSRTWETMRRKVSEKRDERRDARNQMAVRDPKAWAERKSKKGAIKKDSKKRRVKAFA</sequence>
<feature type="compositionally biased region" description="Acidic residues" evidence="1">
    <location>
        <begin position="1090"/>
        <end position="1105"/>
    </location>
</feature>
<organism evidence="5 6">
    <name type="scientific">Papiliotrema laurentii</name>
    <name type="common">Cryptococcus laurentii</name>
    <dbReference type="NCBI Taxonomy" id="5418"/>
    <lineage>
        <taxon>Eukaryota</taxon>
        <taxon>Fungi</taxon>
        <taxon>Dikarya</taxon>
        <taxon>Basidiomycota</taxon>
        <taxon>Agaricomycotina</taxon>
        <taxon>Tremellomycetes</taxon>
        <taxon>Tremellales</taxon>
        <taxon>Rhynchogastremaceae</taxon>
        <taxon>Papiliotrema</taxon>
    </lineage>
</organism>
<dbReference type="InterPro" id="IPR011989">
    <property type="entry name" value="ARM-like"/>
</dbReference>
<dbReference type="GO" id="GO:0032040">
    <property type="term" value="C:small-subunit processome"/>
    <property type="evidence" value="ECO:0007669"/>
    <property type="project" value="TreeGrafter"/>
</dbReference>
<dbReference type="InterPro" id="IPR016024">
    <property type="entry name" value="ARM-type_fold"/>
</dbReference>
<dbReference type="Gene3D" id="1.25.10.10">
    <property type="entry name" value="Leucine-rich Repeat Variant"/>
    <property type="match status" value="1"/>
</dbReference>
<evidence type="ECO:0000313" key="6">
    <source>
        <dbReference type="Proteomes" id="UP001182556"/>
    </source>
</evidence>
<feature type="region of interest" description="Disordered" evidence="1">
    <location>
        <begin position="1087"/>
        <end position="1113"/>
    </location>
</feature>
<name>A0AAD9CXA7_PAPLA</name>